<protein>
    <submittedName>
        <fullName evidence="1">Uncharacterized protein</fullName>
    </submittedName>
</protein>
<reference evidence="1" key="1">
    <citation type="submission" date="2012-03" db="EMBL/GenBank/DDBJ databases">
        <title>Functional metagenomics reveals considerable lignocellulase gene clusters in the gut microbiome of a wood-feeding higher termite.</title>
        <authorList>
            <person name="Liu N."/>
        </authorList>
    </citation>
    <scope>NUCLEOTIDE SEQUENCE</scope>
</reference>
<dbReference type="AlphaFoldDB" id="A0A806K066"/>
<evidence type="ECO:0000313" key="1">
    <source>
        <dbReference type="EMBL" id="AGS52613.1"/>
    </source>
</evidence>
<accession>A0A806K066</accession>
<dbReference type="EMBL" id="JQ844202">
    <property type="protein sequence ID" value="AGS52613.1"/>
    <property type="molecule type" value="Genomic_DNA"/>
</dbReference>
<organism evidence="1">
    <name type="scientific">uncultured bacterium contig00042</name>
    <dbReference type="NCBI Taxonomy" id="1181529"/>
    <lineage>
        <taxon>Bacteria</taxon>
        <taxon>environmental samples</taxon>
    </lineage>
</organism>
<name>A0A806K066_9BACT</name>
<proteinExistence type="predicted"/>
<sequence>MDRVKDPQVIRLIEQIGEHYRTNISNRFLRPILLTLQIDKNTWDQIELLTEKIELFRYQGFHLDELYRQIAACARFVEMARNHLIPSLRSKLSSIPNSPDKILREMAASNFVSNLQVFADLLNELYLNLVELDKADVGAKQQPVYTQIPELFTVGRLLVGH</sequence>